<accession>A0ABS6CCD6</accession>
<evidence type="ECO:0000313" key="1">
    <source>
        <dbReference type="EMBL" id="MBU3864524.1"/>
    </source>
</evidence>
<evidence type="ECO:0000313" key="2">
    <source>
        <dbReference type="Proteomes" id="UP000720508"/>
    </source>
</evidence>
<sequence length="77" mass="8248">MNSAPTWRDARWAAPCSPPATSCLRAQELGASPSLIGVMVAPPDGTAIAGAFAAPWLHRRPRPRTVVNRSLWLSLIT</sequence>
<reference evidence="1 2" key="1">
    <citation type="submission" date="2021-06" db="EMBL/GenBank/DDBJ databases">
        <authorList>
            <person name="Pan X."/>
        </authorList>
    </citation>
    <scope>NUCLEOTIDE SEQUENCE [LARGE SCALE GENOMIC DNA]</scope>
    <source>
        <strain evidence="1 2">4503</strain>
    </source>
</reference>
<dbReference type="Proteomes" id="UP000720508">
    <property type="component" value="Unassembled WGS sequence"/>
</dbReference>
<proteinExistence type="predicted"/>
<organism evidence="1 2">
    <name type="scientific">Streptomyces niphimycinicus</name>
    <dbReference type="NCBI Taxonomy" id="2842201"/>
    <lineage>
        <taxon>Bacteria</taxon>
        <taxon>Bacillati</taxon>
        <taxon>Actinomycetota</taxon>
        <taxon>Actinomycetes</taxon>
        <taxon>Kitasatosporales</taxon>
        <taxon>Streptomycetaceae</taxon>
        <taxon>Streptomyces</taxon>
    </lineage>
</organism>
<dbReference type="EMBL" id="JAHLEM010000091">
    <property type="protein sequence ID" value="MBU3864524.1"/>
    <property type="molecule type" value="Genomic_DNA"/>
</dbReference>
<protein>
    <submittedName>
        <fullName evidence="1">Uncharacterized protein</fullName>
    </submittedName>
</protein>
<keyword evidence="2" id="KW-1185">Reference proteome</keyword>
<dbReference type="RefSeq" id="WP_216341536.1">
    <property type="nucleotide sequence ID" value="NZ_JAHLEM010000091.1"/>
</dbReference>
<gene>
    <name evidence="1" type="ORF">KN815_10680</name>
</gene>
<name>A0ABS6CCD6_9ACTN</name>
<comment type="caution">
    <text evidence="1">The sequence shown here is derived from an EMBL/GenBank/DDBJ whole genome shotgun (WGS) entry which is preliminary data.</text>
</comment>